<dbReference type="HOGENOM" id="CLU_180976_0_0_1"/>
<dbReference type="EMBL" id="KN833055">
    <property type="protein sequence ID" value="KIM74798.1"/>
    <property type="molecule type" value="Genomic_DNA"/>
</dbReference>
<name>A0A0C3ALM6_PILCF</name>
<reference evidence="1 2" key="1">
    <citation type="submission" date="2014-04" db="EMBL/GenBank/DDBJ databases">
        <authorList>
            <consortium name="DOE Joint Genome Institute"/>
            <person name="Kuo A."/>
            <person name="Tarkka M."/>
            <person name="Buscot F."/>
            <person name="Kohler A."/>
            <person name="Nagy L.G."/>
            <person name="Floudas D."/>
            <person name="Copeland A."/>
            <person name="Barry K.W."/>
            <person name="Cichocki N."/>
            <person name="Veneault-Fourrey C."/>
            <person name="LaButti K."/>
            <person name="Lindquist E.A."/>
            <person name="Lipzen A."/>
            <person name="Lundell T."/>
            <person name="Morin E."/>
            <person name="Murat C."/>
            <person name="Sun H."/>
            <person name="Tunlid A."/>
            <person name="Henrissat B."/>
            <person name="Grigoriev I.V."/>
            <person name="Hibbett D.S."/>
            <person name="Martin F."/>
            <person name="Nordberg H.P."/>
            <person name="Cantor M.N."/>
            <person name="Hua S.X."/>
        </authorList>
    </citation>
    <scope>NUCLEOTIDE SEQUENCE [LARGE SCALE GENOMIC DNA]</scope>
    <source>
        <strain evidence="1 2">F 1598</strain>
    </source>
</reference>
<evidence type="ECO:0000313" key="2">
    <source>
        <dbReference type="Proteomes" id="UP000054166"/>
    </source>
</evidence>
<gene>
    <name evidence="1" type="ORF">PILCRDRAFT_79670</name>
</gene>
<keyword evidence="2" id="KW-1185">Reference proteome</keyword>
<accession>A0A0C3ALM6</accession>
<dbReference type="InParanoid" id="A0A0C3ALM6"/>
<organism evidence="1 2">
    <name type="scientific">Piloderma croceum (strain F 1598)</name>
    <dbReference type="NCBI Taxonomy" id="765440"/>
    <lineage>
        <taxon>Eukaryota</taxon>
        <taxon>Fungi</taxon>
        <taxon>Dikarya</taxon>
        <taxon>Basidiomycota</taxon>
        <taxon>Agaricomycotina</taxon>
        <taxon>Agaricomycetes</taxon>
        <taxon>Agaricomycetidae</taxon>
        <taxon>Atheliales</taxon>
        <taxon>Atheliaceae</taxon>
        <taxon>Piloderma</taxon>
    </lineage>
</organism>
<dbReference type="AlphaFoldDB" id="A0A0C3ALM6"/>
<dbReference type="STRING" id="765440.A0A0C3ALM6"/>
<reference evidence="2" key="2">
    <citation type="submission" date="2015-01" db="EMBL/GenBank/DDBJ databases">
        <title>Evolutionary Origins and Diversification of the Mycorrhizal Mutualists.</title>
        <authorList>
            <consortium name="DOE Joint Genome Institute"/>
            <consortium name="Mycorrhizal Genomics Consortium"/>
            <person name="Kohler A."/>
            <person name="Kuo A."/>
            <person name="Nagy L.G."/>
            <person name="Floudas D."/>
            <person name="Copeland A."/>
            <person name="Barry K.W."/>
            <person name="Cichocki N."/>
            <person name="Veneault-Fourrey C."/>
            <person name="LaButti K."/>
            <person name="Lindquist E.A."/>
            <person name="Lipzen A."/>
            <person name="Lundell T."/>
            <person name="Morin E."/>
            <person name="Murat C."/>
            <person name="Riley R."/>
            <person name="Ohm R."/>
            <person name="Sun H."/>
            <person name="Tunlid A."/>
            <person name="Henrissat B."/>
            <person name="Grigoriev I.V."/>
            <person name="Hibbett D.S."/>
            <person name="Martin F."/>
        </authorList>
    </citation>
    <scope>NUCLEOTIDE SEQUENCE [LARGE SCALE GENOMIC DNA]</scope>
    <source>
        <strain evidence="2">F 1598</strain>
    </source>
</reference>
<evidence type="ECO:0000313" key="1">
    <source>
        <dbReference type="EMBL" id="KIM74798.1"/>
    </source>
</evidence>
<protein>
    <submittedName>
        <fullName evidence="1">Uncharacterized protein</fullName>
    </submittedName>
</protein>
<dbReference type="Proteomes" id="UP000054166">
    <property type="component" value="Unassembled WGS sequence"/>
</dbReference>
<feature type="non-terminal residue" evidence="1">
    <location>
        <position position="1"/>
    </location>
</feature>
<sequence length="86" mass="9991">QTAKFSPWWDSPYEITDIHPKASTYTLNIHTNTYPIYTNPIYHTSKLKLYITNNPNLFLNQQLLQSSLIVTADNLEEYTADKIINS</sequence>
<proteinExistence type="predicted"/>